<evidence type="ECO:0000259" key="5">
    <source>
        <dbReference type="Pfam" id="PF04935"/>
    </source>
</evidence>
<comment type="caution">
    <text evidence="7">The sequence shown here is derived from an EMBL/GenBank/DDBJ whole genome shotgun (WGS) entry which is preliminary data.</text>
</comment>
<feature type="compositionally biased region" description="Basic and acidic residues" evidence="4">
    <location>
        <begin position="57"/>
        <end position="87"/>
    </location>
</feature>
<feature type="compositionally biased region" description="Basic residues" evidence="4">
    <location>
        <begin position="88"/>
        <end position="101"/>
    </location>
</feature>
<feature type="compositionally biased region" description="Basic residues" evidence="4">
    <location>
        <begin position="44"/>
        <end position="53"/>
    </location>
</feature>
<feature type="compositionally biased region" description="Basic and acidic residues" evidence="4">
    <location>
        <begin position="363"/>
        <end position="372"/>
    </location>
</feature>
<dbReference type="EMBL" id="CACVBS010000039">
    <property type="protein sequence ID" value="CAA7263382.1"/>
    <property type="molecule type" value="Genomic_DNA"/>
</dbReference>
<dbReference type="AlphaFoldDB" id="A0A8S0WR39"/>
<accession>A0A8S0WR39</accession>
<dbReference type="OrthoDB" id="444809at2759"/>
<evidence type="ECO:0000313" key="8">
    <source>
        <dbReference type="Proteomes" id="UP000467700"/>
    </source>
</evidence>
<sequence>MPTPAAALRASLEKHNETFESLLKLIPAQYYIVNDDTEEAASKYQKHSKKLKAPKQAIKEASKKAKREKLDPANHKSIIDIQNEAHGKKSVNGKGKGKRKASAALSDSKDDDASIDVDVDIQDVDDEDDHEDDMDVETLLKPMPISSGVESLREKLHAKMAQLRQRGRGEAGDKDDLLEERRRQRAAMRERRRKETREKIKREEEMKGKKSKDKEKQNRDKGNTTKTQLLVPDQPSHKADGPQARMTTVAYSSIAGSSKKGQQFKTTADPQQALQQLSARKEKLAAMPEEKRKAIEEREKWAKAEARLEGVKVHDDEARLKKAAKRKEKLKAKSKTTWEEKKDQVTAAMAARQKKRNDNIAMRNERRQDKKKGGSKKARPGFEGKSFGGKGKGKPSGKGK</sequence>
<gene>
    <name evidence="7" type="ORF">AAE3_LOCUS5561</name>
</gene>
<evidence type="ECO:0000256" key="4">
    <source>
        <dbReference type="SAM" id="MobiDB-lite"/>
    </source>
</evidence>
<reference evidence="7 8" key="1">
    <citation type="submission" date="2020-01" db="EMBL/GenBank/DDBJ databases">
        <authorList>
            <person name="Gupta K D."/>
        </authorList>
    </citation>
    <scope>NUCLEOTIDE SEQUENCE [LARGE SCALE GENOMIC DNA]</scope>
</reference>
<evidence type="ECO:0000259" key="6">
    <source>
        <dbReference type="Pfam" id="PF15459"/>
    </source>
</evidence>
<name>A0A8S0WR39_CYCAE</name>
<feature type="compositionally biased region" description="Basic and acidic residues" evidence="4">
    <location>
        <begin position="167"/>
        <end position="223"/>
    </location>
</feature>
<dbReference type="InterPro" id="IPR029190">
    <property type="entry name" value="Rrp14/SURF6_C"/>
</dbReference>
<dbReference type="GO" id="GO:0003723">
    <property type="term" value="F:RNA binding"/>
    <property type="evidence" value="ECO:0007669"/>
    <property type="project" value="TreeGrafter"/>
</dbReference>
<evidence type="ECO:0000256" key="2">
    <source>
        <dbReference type="ARBA" id="ARBA00005904"/>
    </source>
</evidence>
<feature type="region of interest" description="Disordered" evidence="4">
    <location>
        <begin position="316"/>
        <end position="400"/>
    </location>
</feature>
<comment type="subcellular location">
    <subcellularLocation>
        <location evidence="1">Nucleus</location>
    </subcellularLocation>
</comment>
<dbReference type="GO" id="GO:0042273">
    <property type="term" value="P:ribosomal large subunit biogenesis"/>
    <property type="evidence" value="ECO:0007669"/>
    <property type="project" value="TreeGrafter"/>
</dbReference>
<evidence type="ECO:0000313" key="7">
    <source>
        <dbReference type="EMBL" id="CAA7263382.1"/>
    </source>
</evidence>
<dbReference type="PANTHER" id="PTHR14369">
    <property type="entry name" value="SURFEIT LOCUS PROTEIN 6"/>
    <property type="match status" value="1"/>
</dbReference>
<dbReference type="InterPro" id="IPR029188">
    <property type="entry name" value="Rrp14_N"/>
</dbReference>
<feature type="domain" description="Ribosomal RNA-processing protein 14 N-terminal" evidence="6">
    <location>
        <begin position="11"/>
        <end position="73"/>
    </location>
</feature>
<dbReference type="GO" id="GO:0005730">
    <property type="term" value="C:nucleolus"/>
    <property type="evidence" value="ECO:0007669"/>
    <property type="project" value="TreeGrafter"/>
</dbReference>
<keyword evidence="3" id="KW-0539">Nucleus</keyword>
<evidence type="ECO:0000256" key="1">
    <source>
        <dbReference type="ARBA" id="ARBA00004123"/>
    </source>
</evidence>
<evidence type="ECO:0008006" key="9">
    <source>
        <dbReference type="Google" id="ProtNLM"/>
    </source>
</evidence>
<evidence type="ECO:0000256" key="3">
    <source>
        <dbReference type="ARBA" id="ARBA00023242"/>
    </source>
</evidence>
<dbReference type="PANTHER" id="PTHR14369:SF0">
    <property type="entry name" value="SURFEIT LOCUS PROTEIN 6"/>
    <property type="match status" value="1"/>
</dbReference>
<dbReference type="InterPro" id="IPR007019">
    <property type="entry name" value="SURF6"/>
</dbReference>
<dbReference type="Pfam" id="PF15459">
    <property type="entry name" value="RRP14"/>
    <property type="match status" value="1"/>
</dbReference>
<dbReference type="Proteomes" id="UP000467700">
    <property type="component" value="Unassembled WGS sequence"/>
</dbReference>
<organism evidence="7 8">
    <name type="scientific">Cyclocybe aegerita</name>
    <name type="common">Black poplar mushroom</name>
    <name type="synonym">Agrocybe aegerita</name>
    <dbReference type="NCBI Taxonomy" id="1973307"/>
    <lineage>
        <taxon>Eukaryota</taxon>
        <taxon>Fungi</taxon>
        <taxon>Dikarya</taxon>
        <taxon>Basidiomycota</taxon>
        <taxon>Agaricomycotina</taxon>
        <taxon>Agaricomycetes</taxon>
        <taxon>Agaricomycetidae</taxon>
        <taxon>Agaricales</taxon>
        <taxon>Agaricineae</taxon>
        <taxon>Bolbitiaceae</taxon>
        <taxon>Cyclocybe</taxon>
    </lineage>
</organism>
<proteinExistence type="inferred from homology"/>
<feature type="compositionally biased region" description="Acidic residues" evidence="4">
    <location>
        <begin position="113"/>
        <end position="136"/>
    </location>
</feature>
<feature type="domain" description="Ribosomal RNA-processing protein 14/surfeit locus protein 6 C-terminal" evidence="5">
    <location>
        <begin position="176"/>
        <end position="373"/>
    </location>
</feature>
<dbReference type="GO" id="GO:0003677">
    <property type="term" value="F:DNA binding"/>
    <property type="evidence" value="ECO:0007669"/>
    <property type="project" value="TreeGrafter"/>
</dbReference>
<feature type="compositionally biased region" description="Basic residues" evidence="4">
    <location>
        <begin position="321"/>
        <end position="334"/>
    </location>
</feature>
<keyword evidence="8" id="KW-1185">Reference proteome</keyword>
<comment type="similarity">
    <text evidence="2">Belongs to the SURF6 family.</text>
</comment>
<dbReference type="GO" id="GO:0042274">
    <property type="term" value="P:ribosomal small subunit biogenesis"/>
    <property type="evidence" value="ECO:0007669"/>
    <property type="project" value="TreeGrafter"/>
</dbReference>
<dbReference type="Pfam" id="PF04935">
    <property type="entry name" value="SURF6"/>
    <property type="match status" value="1"/>
</dbReference>
<feature type="region of interest" description="Disordered" evidence="4">
    <location>
        <begin position="41"/>
        <end position="247"/>
    </location>
</feature>
<feature type="compositionally biased region" description="Basic residues" evidence="4">
    <location>
        <begin position="391"/>
        <end position="400"/>
    </location>
</feature>
<protein>
    <recommendedName>
        <fullName evidence="9">SURF6-domain-containing protein</fullName>
    </recommendedName>
</protein>